<feature type="compositionally biased region" description="Polar residues" evidence="1">
    <location>
        <begin position="1263"/>
        <end position="1285"/>
    </location>
</feature>
<feature type="compositionally biased region" description="Polar residues" evidence="1">
    <location>
        <begin position="1218"/>
        <end position="1228"/>
    </location>
</feature>
<feature type="region of interest" description="Disordered" evidence="1">
    <location>
        <begin position="348"/>
        <end position="378"/>
    </location>
</feature>
<reference evidence="4" key="1">
    <citation type="journal article" date="1997" name="Nucleic Acids Res.">
        <title>tRNAscan-SE: a program for improved detection of transfer RNA genes in genomic sequence.</title>
        <authorList>
            <person name="Lowe T.M."/>
            <person name="Eddy S.R."/>
        </authorList>
    </citation>
    <scope>NUCLEOTIDE SEQUENCE [LARGE SCALE GENOMIC DNA]</scope>
    <source>
        <strain evidence="4">r\DH55</strain>
    </source>
</reference>
<dbReference type="RefSeq" id="XP_010415983.1">
    <property type="nucleotide sequence ID" value="XM_010417681.2"/>
</dbReference>
<feature type="compositionally biased region" description="Basic and acidic residues" evidence="1">
    <location>
        <begin position="521"/>
        <end position="532"/>
    </location>
</feature>
<dbReference type="InterPro" id="IPR021950">
    <property type="entry name" value="Spt20"/>
</dbReference>
<name>A0ABM0STP6_CAMSA</name>
<dbReference type="InterPro" id="IPR046468">
    <property type="entry name" value="Spt20-like_SEP"/>
</dbReference>
<dbReference type="Pfam" id="PF20474">
    <property type="entry name" value="PHL"/>
    <property type="match status" value="1"/>
</dbReference>
<sequence>MGVSFKISKVGRKFRPKISTESATPDSPQELNSKAIVLSAKTKAIDDSNAGDVFSKSSLPDISPEHEVSFTLSLFPNGYSVGKSSEVVQQTSFRDVPKVLQPYDRAAESLLSAIEAGRLPRDILEDIPCKFVDGVVICEVHDYRKHPSDQVSPVVNKLRLKMSLENVVKDIPLMSDNSWTYGDLMEVESRILKALQPELCLEPVPRLDRLSKNPVSAKLDLSLSTLRKKRLRQMTEVTVMSQNKIHGKKVCIDRLPESSERGCMPGQLIMQQPHNNQAIQNPATNMLAGLRTQTLQDAPNSSMALIPPQQQRYLGTGNIRNMQDQGSNSVSVSGVSPGGLDAMMSYGSDSMSPNTSFHRKRESQEGQMSSMPGLNKRTRVSHMGPDGVPHQQLGQRMDGLHGTDTSWKNALLQQQDMLGRSIQYPNTGIQRFSPQQIEGVMNQEGGPSQFPASQQGAMRYTSKEEPFETGKIDGSMRNNMSGVGSDANELDPRIQSRMPHNAFMRSNFPQTSWNVNPGQQIEKDPRKEEQFSRRISAQSPRLSAGAPPQSPLSSKSGEFSGGSMGNHYGAVAAAQKDKAVTSIPATQSVGSSANDAMQQRQHQAQMAAKRRTNSLPKTQVMSTVGSPVSVNTVSVPVNARSPAVGPQTLGDHAILDRFSKIERVAARYQLNCKKHKVDEYSRRPRVYAKQSLAVCLSNLSNEEDFKDEDKALSKSIFGGSMNTCKKRVMNFARMERVMQGTVSSYVPKIRTKLVMSEKPVDGTVAWYQGDIDDGDVSLPEDNFLALPNTHIADLLAAQFKILMASEGYMMEEHILAKPNHGDAGPVNSQPNSAGGYPRGYSANDGQQYGDAVAGQASGEASKQGNAGSAPINSTQNILGNARMLPPTNSQALQMSQGLLSGVSMPMQPQQLDPQQSALLSSQSQQKNQQSMFTQQQHPQMQRPSMILPTNPLSAINSMSQSSGMQPGGQMANKYSPLQLQMLQQQQAAMQKKSMMGLGSGVGMGMGMGMGSMGNSIAGLGALGNQLNMAGRGIGGTGISSSMSVPGIGNMGQNPMNLNPASNLNAISQQLRSGALTPQQNALFTQIRMNMTRGGVMGAPQAGISGVSGARQMHPSSAGLSMLDQNSLNRANLQRAAAMGNMGPPKLMNGMNMYMNQQQLQQQQQQLQQQPQQQQLQHQQQLQQPMSQPPQQLAQSPQQQQQQLQQHELPQQGQQQQQATASPLQSVLSPPQVGSPAAGISQQLQQSSPQQMSQRTPMSPQQMNQRTPMSPQISSGTVHPMSTSNLEGCPASPQLSSQTIGSVGSIANSPMELQGPKNNSGGNNS</sequence>
<dbReference type="PANTHER" id="PTHR13526">
    <property type="entry name" value="TRANSCRIPTION FACTOR SPT20 HOMOLOG"/>
    <property type="match status" value="1"/>
</dbReference>
<feature type="domain" description="PHL" evidence="3">
    <location>
        <begin position="667"/>
        <end position="818"/>
    </location>
</feature>
<feature type="compositionally biased region" description="Polar residues" evidence="1">
    <location>
        <begin position="1315"/>
        <end position="1324"/>
    </location>
</feature>
<evidence type="ECO:0000259" key="2">
    <source>
        <dbReference type="Pfam" id="PF12090"/>
    </source>
</evidence>
<feature type="compositionally biased region" description="Low complexity" evidence="1">
    <location>
        <begin position="596"/>
        <end position="607"/>
    </location>
</feature>
<accession>A0ABM0STP6</accession>
<organism evidence="4 6">
    <name type="scientific">Camelina sativa</name>
    <name type="common">False flax</name>
    <name type="synonym">Myagrum sativum</name>
    <dbReference type="NCBI Taxonomy" id="90675"/>
    <lineage>
        <taxon>Eukaryota</taxon>
        <taxon>Viridiplantae</taxon>
        <taxon>Streptophyta</taxon>
        <taxon>Embryophyta</taxon>
        <taxon>Tracheophyta</taxon>
        <taxon>Spermatophyta</taxon>
        <taxon>Magnoliopsida</taxon>
        <taxon>eudicotyledons</taxon>
        <taxon>Gunneridae</taxon>
        <taxon>Pentapetalae</taxon>
        <taxon>rosids</taxon>
        <taxon>malvids</taxon>
        <taxon>Brassicales</taxon>
        <taxon>Brassicaceae</taxon>
        <taxon>Camelineae</taxon>
        <taxon>Camelina</taxon>
    </lineage>
</organism>
<feature type="compositionally biased region" description="Polar residues" evidence="1">
    <location>
        <begin position="507"/>
        <end position="519"/>
    </location>
</feature>
<feature type="region of interest" description="Disordered" evidence="1">
    <location>
        <begin position="583"/>
        <end position="623"/>
    </location>
</feature>
<protein>
    <submittedName>
        <fullName evidence="5 7">Uncharacterized protein LOC104701919 isoform X1</fullName>
    </submittedName>
    <submittedName>
        <fullName evidence="6">Uncharacterized protein LOC104701919 isoform X2</fullName>
    </submittedName>
</protein>
<feature type="compositionally biased region" description="Low complexity" evidence="1">
    <location>
        <begin position="1157"/>
        <end position="1217"/>
    </location>
</feature>
<feature type="compositionally biased region" description="Low complexity" evidence="1">
    <location>
        <begin position="1240"/>
        <end position="1262"/>
    </location>
</feature>
<feature type="region of interest" description="Disordered" evidence="1">
    <location>
        <begin position="504"/>
        <end position="561"/>
    </location>
</feature>
<evidence type="ECO:0000313" key="6">
    <source>
        <dbReference type="RefSeq" id="XP_010415984.1"/>
    </source>
</evidence>
<evidence type="ECO:0000313" key="4">
    <source>
        <dbReference type="Proteomes" id="UP000694864"/>
    </source>
</evidence>
<dbReference type="InterPro" id="IPR046467">
    <property type="entry name" value="PHL_dom"/>
</dbReference>
<proteinExistence type="predicted"/>
<feature type="domain" description="Spt20-like SEP" evidence="2">
    <location>
        <begin position="65"/>
        <end position="213"/>
    </location>
</feature>
<feature type="region of interest" description="Disordered" evidence="1">
    <location>
        <begin position="903"/>
        <end position="930"/>
    </location>
</feature>
<dbReference type="RefSeq" id="XP_010415984.1">
    <property type="nucleotide sequence ID" value="XM_010417682.2"/>
</dbReference>
<reference evidence="5 6" key="3">
    <citation type="submission" date="2025-05" db="UniProtKB">
        <authorList>
            <consortium name="RefSeq"/>
        </authorList>
    </citation>
    <scope>IDENTIFICATION</scope>
    <source>
        <tissue evidence="5 6">Leaf</tissue>
    </source>
</reference>
<dbReference type="Proteomes" id="UP000694864">
    <property type="component" value="Chromosome 7"/>
</dbReference>
<feature type="compositionally biased region" description="Polar residues" evidence="1">
    <location>
        <begin position="858"/>
        <end position="873"/>
    </location>
</feature>
<evidence type="ECO:0000313" key="5">
    <source>
        <dbReference type="RefSeq" id="XP_010415983.1"/>
    </source>
</evidence>
<dbReference type="GeneID" id="104701919"/>
<evidence type="ECO:0000313" key="7">
    <source>
        <dbReference type="RefSeq" id="XP_010415985.1"/>
    </source>
</evidence>
<feature type="region of interest" description="Disordered" evidence="1">
    <location>
        <begin position="819"/>
        <end position="873"/>
    </location>
</feature>
<gene>
    <name evidence="5 6 7" type="primary">LOC104701919</name>
</gene>
<keyword evidence="4" id="KW-1185">Reference proteome</keyword>
<feature type="compositionally biased region" description="Polar residues" evidence="1">
    <location>
        <begin position="1292"/>
        <end position="1307"/>
    </location>
</feature>
<dbReference type="PANTHER" id="PTHR13526:SF8">
    <property type="entry name" value="TRANSCRIPTION FACTOR SPT20 HOMOLOG"/>
    <property type="match status" value="1"/>
</dbReference>
<dbReference type="Pfam" id="PF12090">
    <property type="entry name" value="Spt20_SEP"/>
    <property type="match status" value="1"/>
</dbReference>
<evidence type="ECO:0000256" key="1">
    <source>
        <dbReference type="SAM" id="MobiDB-lite"/>
    </source>
</evidence>
<dbReference type="RefSeq" id="XP_010415985.1">
    <property type="nucleotide sequence ID" value="XM_010417683.2"/>
</dbReference>
<feature type="region of interest" description="Disordered" evidence="1">
    <location>
        <begin position="1157"/>
        <end position="1324"/>
    </location>
</feature>
<evidence type="ECO:0000259" key="3">
    <source>
        <dbReference type="Pfam" id="PF20474"/>
    </source>
</evidence>
<feature type="compositionally biased region" description="Polar residues" evidence="1">
    <location>
        <begin position="583"/>
        <end position="595"/>
    </location>
</feature>
<reference evidence="4" key="2">
    <citation type="journal article" date="2014" name="Nat. Commun.">
        <title>The emerging biofuel crop Camelina sativa retains a highly undifferentiated hexaploid genome structure.</title>
        <authorList>
            <person name="Kagale S."/>
            <person name="Koh C."/>
            <person name="Nixon J."/>
            <person name="Bollina V."/>
            <person name="Clarke W.E."/>
            <person name="Tuteja R."/>
            <person name="Spillane C."/>
            <person name="Robinson S.J."/>
            <person name="Links M.G."/>
            <person name="Clarke C."/>
            <person name="Higgins E.E."/>
            <person name="Huebert T."/>
            <person name="Sharpe A.G."/>
            <person name="Parkin I.A."/>
        </authorList>
    </citation>
    <scope>NUCLEOTIDE SEQUENCE [LARGE SCALE GENOMIC DNA]</scope>
    <source>
        <strain evidence="4">r\DH55</strain>
    </source>
</reference>